<keyword evidence="4 8" id="KW-0732">Signal</keyword>
<feature type="region of interest" description="Disordered" evidence="7">
    <location>
        <begin position="153"/>
        <end position="173"/>
    </location>
</feature>
<dbReference type="GO" id="GO:0005576">
    <property type="term" value="C:extracellular region"/>
    <property type="evidence" value="ECO:0007669"/>
    <property type="project" value="UniProtKB-SubCell"/>
</dbReference>
<feature type="compositionally biased region" description="Basic and acidic residues" evidence="7">
    <location>
        <begin position="194"/>
        <end position="231"/>
    </location>
</feature>
<evidence type="ECO:0000256" key="2">
    <source>
        <dbReference type="ARBA" id="ARBA00022525"/>
    </source>
</evidence>
<dbReference type="SUPFAM" id="SSF49842">
    <property type="entry name" value="TNF-like"/>
    <property type="match status" value="1"/>
</dbReference>
<dbReference type="Gene3D" id="2.60.120.40">
    <property type="match status" value="1"/>
</dbReference>
<reference evidence="10 11" key="1">
    <citation type="journal article" date="2023" name="Genes (Basel)">
        <title>Chromosome-Level Genome Assembly and Circadian Gene Repertoire of the Patagonia Blennie Eleginops maclovinus-The Closest Ancestral Proxy of Antarctic Cryonotothenioids.</title>
        <authorList>
            <person name="Cheng C.C."/>
            <person name="Rivera-Colon A.G."/>
            <person name="Minhas B.F."/>
            <person name="Wilson L."/>
            <person name="Rayamajhi N."/>
            <person name="Vargas-Chacoff L."/>
            <person name="Catchen J.M."/>
        </authorList>
    </citation>
    <scope>NUCLEOTIDE SEQUENCE [LARGE SCALE GENOMIC DNA]</scope>
    <source>
        <strain evidence="10">JMC-PN-2008</strain>
    </source>
</reference>
<feature type="coiled-coil region" evidence="6">
    <location>
        <begin position="482"/>
        <end position="509"/>
    </location>
</feature>
<comment type="caution">
    <text evidence="10">The sequence shown here is derived from an EMBL/GenBank/DDBJ whole genome shotgun (WGS) entry which is preliminary data.</text>
</comment>
<name>A0AAN7X6M1_ELEMC</name>
<keyword evidence="3" id="KW-0272">Extracellular matrix</keyword>
<sequence>MWRGADMTAMGELVLVLGLLVSALCEMRARDPEVEEDEEGLGGRGGGGGRGGVYQPYLERFLQGATETPPLGEGGNYPARTGNWCAFVQRRVVSSSVVCGTEKYTIRSQSPCPSGDPDCHLIMYKLSSRPLYRQKQKIVTALLWRCCPGHRGPDCEDTDPDAQQDSGGLALIGGSEPVRTELHAPGVQARIHQQRSDPNREQNDYHDPPVHQKHPDQQKHQEDQKHQDQDHRGHRGHRDYQQRQDLQDLYDHQDQKTDSTTPSLLDRDQQTDSTTPSLLDRDQQTDSNTPSLLDRDQPIDSTTPSLLDRDQQTDSTMPSVIDLVQDHTSPTTADPIYVHRHREPEHHRPHEVDAPSTPHMVALVLSQLQPLLQGFNRSLELLSRQVRDLAQDVAQLKSHPLGDEMLAEPLDNPGLDEAVEQRLDAKVEDHIREVQRQLEVQRSHMEHRLLSQHAMLHYNLTSFKTDIDVKLKSNQKMLQVSLQAMNATLTELKLDQDQDEEQEQEQEQDTDQDLFLPFSLSTLRPQMPSSDTAALWEAVKRLDNMVVNNTVKVGGLQEDMEAASGGIQQLRRDQKQLVTLINQTARNGQVRFMETGLEVEAARETVLRRVGEVAGNLSLQGLRLQEMDVDVDYLYEVFYKHNATTGCDCTVLQDAVRRLERGVANVTELANENRVALEEEGNEEAAQWGGEWGPPVEALRHGLQQVKESLSSEQNHTRAVELDLSKVRSTLTETQTQVSGLQKEDARLTEHMLRLSASFKSLLTDAIRHSDVLELLLGEEVIEFLEWPLQDQEAHSIPNLKEQLRLMQEQLGKRRKPGGREEVPSADQPSSSSSSHLLPNMGRSSSGSAARERQQLLLQPEGRRPVHGGDGGDLWKLEQRVEELGLKVLRLQEKPHITSTEREAPPGGVDAKLQAEVQWLRRGLEEHLKVFKNVFSNADVLMSSEASLQLDQLWQLLRERQGRKERKKGGHERNRREDLGVAPGPPSLSGASLLIVAGSPRYVSNFLVFEASLNHDQVYSDTGVLTAPLSGIYLFALTLDLTPGPTHVLLRRGEAGEVPVSLPRRGGTEGPVTGVVILSLRRGEEVKLEMQEGVWRQSKDNVFTVLLLHQTT</sequence>
<dbReference type="InterPro" id="IPR008983">
    <property type="entry name" value="Tumour_necrosis_fac-like_dom"/>
</dbReference>
<gene>
    <name evidence="10" type="ORF">PBY51_015382</name>
</gene>
<keyword evidence="2" id="KW-0964">Secreted</keyword>
<evidence type="ECO:0000313" key="10">
    <source>
        <dbReference type="EMBL" id="KAK5854299.1"/>
    </source>
</evidence>
<evidence type="ECO:0000256" key="5">
    <source>
        <dbReference type="ARBA" id="ARBA00023157"/>
    </source>
</evidence>
<dbReference type="PROSITE" id="PS51041">
    <property type="entry name" value="EMI"/>
    <property type="match status" value="1"/>
</dbReference>
<keyword evidence="11" id="KW-1185">Reference proteome</keyword>
<feature type="region of interest" description="Disordered" evidence="7">
    <location>
        <begin position="31"/>
        <end position="50"/>
    </location>
</feature>
<protein>
    <recommendedName>
        <fullName evidence="9">EMI domain-containing protein</fullName>
    </recommendedName>
</protein>
<organism evidence="10 11">
    <name type="scientific">Eleginops maclovinus</name>
    <name type="common">Patagonian blennie</name>
    <name type="synonym">Eleginus maclovinus</name>
    <dbReference type="NCBI Taxonomy" id="56733"/>
    <lineage>
        <taxon>Eukaryota</taxon>
        <taxon>Metazoa</taxon>
        <taxon>Chordata</taxon>
        <taxon>Craniata</taxon>
        <taxon>Vertebrata</taxon>
        <taxon>Euteleostomi</taxon>
        <taxon>Actinopterygii</taxon>
        <taxon>Neopterygii</taxon>
        <taxon>Teleostei</taxon>
        <taxon>Neoteleostei</taxon>
        <taxon>Acanthomorphata</taxon>
        <taxon>Eupercaria</taxon>
        <taxon>Perciformes</taxon>
        <taxon>Notothenioidei</taxon>
        <taxon>Eleginopidae</taxon>
        <taxon>Eleginops</taxon>
    </lineage>
</organism>
<dbReference type="PANTHER" id="PTHR15427:SF40">
    <property type="entry name" value="MULTIMERIN-2 PRECURSOR"/>
    <property type="match status" value="1"/>
</dbReference>
<evidence type="ECO:0000256" key="7">
    <source>
        <dbReference type="SAM" id="MobiDB-lite"/>
    </source>
</evidence>
<feature type="region of interest" description="Disordered" evidence="7">
    <location>
        <begin position="961"/>
        <end position="984"/>
    </location>
</feature>
<evidence type="ECO:0000256" key="4">
    <source>
        <dbReference type="ARBA" id="ARBA00022729"/>
    </source>
</evidence>
<proteinExistence type="predicted"/>
<feature type="region of interest" description="Disordered" evidence="7">
    <location>
        <begin position="252"/>
        <end position="313"/>
    </location>
</feature>
<evidence type="ECO:0000259" key="9">
    <source>
        <dbReference type="PROSITE" id="PS51041"/>
    </source>
</evidence>
<keyword evidence="5" id="KW-1015">Disulfide bond</keyword>
<accession>A0AAN7X6M1</accession>
<dbReference type="InterPro" id="IPR050392">
    <property type="entry name" value="Collagen/C1q_domain"/>
</dbReference>
<dbReference type="PANTHER" id="PTHR15427">
    <property type="entry name" value="EMILIN ELASTIN MICROFIBRIL INTERFACE-LOCATED PROTEIN ELASTIN MICROFIBRIL INTERFACER"/>
    <property type="match status" value="1"/>
</dbReference>
<feature type="region of interest" description="Disordered" evidence="7">
    <location>
        <begin position="188"/>
        <end position="240"/>
    </location>
</feature>
<feature type="coiled-coil region" evidence="6">
    <location>
        <begin position="372"/>
        <end position="399"/>
    </location>
</feature>
<evidence type="ECO:0000256" key="6">
    <source>
        <dbReference type="SAM" id="Coils"/>
    </source>
</evidence>
<reference evidence="10 11" key="2">
    <citation type="journal article" date="2023" name="Mol. Biol. Evol.">
        <title>Genomics of Secondarily Temperate Adaptation in the Only Non-Antarctic Icefish.</title>
        <authorList>
            <person name="Rivera-Colon A.G."/>
            <person name="Rayamajhi N."/>
            <person name="Minhas B.F."/>
            <person name="Madrigal G."/>
            <person name="Bilyk K.T."/>
            <person name="Yoon V."/>
            <person name="Hune M."/>
            <person name="Gregory S."/>
            <person name="Cheng C.H.C."/>
            <person name="Catchen J.M."/>
        </authorList>
    </citation>
    <scope>NUCLEOTIDE SEQUENCE [LARGE SCALE GENOMIC DNA]</scope>
    <source>
        <strain evidence="10">JMC-PN-2008</strain>
    </source>
</reference>
<feature type="signal peptide" evidence="8">
    <location>
        <begin position="1"/>
        <end position="25"/>
    </location>
</feature>
<dbReference type="Pfam" id="PF07546">
    <property type="entry name" value="EMI"/>
    <property type="match status" value="1"/>
</dbReference>
<evidence type="ECO:0000256" key="8">
    <source>
        <dbReference type="SAM" id="SignalP"/>
    </source>
</evidence>
<keyword evidence="6" id="KW-0175">Coiled coil</keyword>
<evidence type="ECO:0000256" key="1">
    <source>
        <dbReference type="ARBA" id="ARBA00004498"/>
    </source>
</evidence>
<dbReference type="AlphaFoldDB" id="A0AAN7X6M1"/>
<evidence type="ECO:0000256" key="3">
    <source>
        <dbReference type="ARBA" id="ARBA00022530"/>
    </source>
</evidence>
<feature type="region of interest" description="Disordered" evidence="7">
    <location>
        <begin position="812"/>
        <end position="873"/>
    </location>
</feature>
<evidence type="ECO:0000313" key="11">
    <source>
        <dbReference type="Proteomes" id="UP001346869"/>
    </source>
</evidence>
<dbReference type="Proteomes" id="UP001346869">
    <property type="component" value="Unassembled WGS sequence"/>
</dbReference>
<dbReference type="InterPro" id="IPR011489">
    <property type="entry name" value="EMI_domain"/>
</dbReference>
<feature type="domain" description="EMI" evidence="9">
    <location>
        <begin position="81"/>
        <end position="157"/>
    </location>
</feature>
<dbReference type="EMBL" id="JAUZQC010000019">
    <property type="protein sequence ID" value="KAK5854299.1"/>
    <property type="molecule type" value="Genomic_DNA"/>
</dbReference>
<feature type="chain" id="PRO_5043021279" description="EMI domain-containing protein" evidence="8">
    <location>
        <begin position="26"/>
        <end position="1112"/>
    </location>
</feature>
<comment type="subcellular location">
    <subcellularLocation>
        <location evidence="1">Secreted</location>
        <location evidence="1">Extracellular space</location>
        <location evidence="1">Extracellular matrix</location>
    </subcellularLocation>
</comment>